<dbReference type="EMBL" id="GIFC01007749">
    <property type="protein sequence ID" value="MXU89832.1"/>
    <property type="molecule type" value="Transcribed_RNA"/>
</dbReference>
<dbReference type="AlphaFoldDB" id="A0A6B0UJI6"/>
<accession>A0A6B0UJI6</accession>
<sequence length="110" mass="12440">MPCFLAASGSLVLRNTISWSSASSSMFSNSRRILSDFLSFSLYSDTSRSGEMLTKENGDVRVFFDEGIQDLVAYFLNVIRFHLVQQPLNHLLLFGQVTFINVGDFFLEID</sequence>
<reference evidence="1" key="1">
    <citation type="submission" date="2019-12" db="EMBL/GenBank/DDBJ databases">
        <title>An insight into the sialome of adult female Ixodes ricinus ticks feeding for 6 days.</title>
        <authorList>
            <person name="Perner J."/>
            <person name="Ribeiro J.M.C."/>
        </authorList>
    </citation>
    <scope>NUCLEOTIDE SEQUENCE</scope>
    <source>
        <strain evidence="1">Semi-engorged</strain>
        <tissue evidence="1">Salivary glands</tissue>
    </source>
</reference>
<protein>
    <submittedName>
        <fullName evidence="1">Putative secreted protein</fullName>
    </submittedName>
</protein>
<evidence type="ECO:0000313" key="1">
    <source>
        <dbReference type="EMBL" id="MXU89832.1"/>
    </source>
</evidence>
<proteinExistence type="predicted"/>
<organism evidence="1">
    <name type="scientific">Ixodes ricinus</name>
    <name type="common">Common tick</name>
    <name type="synonym">Acarus ricinus</name>
    <dbReference type="NCBI Taxonomy" id="34613"/>
    <lineage>
        <taxon>Eukaryota</taxon>
        <taxon>Metazoa</taxon>
        <taxon>Ecdysozoa</taxon>
        <taxon>Arthropoda</taxon>
        <taxon>Chelicerata</taxon>
        <taxon>Arachnida</taxon>
        <taxon>Acari</taxon>
        <taxon>Parasitiformes</taxon>
        <taxon>Ixodida</taxon>
        <taxon>Ixodoidea</taxon>
        <taxon>Ixodidae</taxon>
        <taxon>Ixodinae</taxon>
        <taxon>Ixodes</taxon>
    </lineage>
</organism>
<name>A0A6B0UJI6_IXORI</name>